<reference evidence="10 11" key="2">
    <citation type="journal article" date="2021" name="J. Hered.">
        <title>Feather Gene Expression Elucidates the Developmental Basis of Plumage Iridescence in African Starlings.</title>
        <authorList>
            <person name="Rubenstein D.R."/>
            <person name="Corvelo A."/>
            <person name="MacManes M.D."/>
            <person name="Maia R."/>
            <person name="Narzisi G."/>
            <person name="Rousaki A."/>
            <person name="Vandenabeele P."/>
            <person name="Shawkey M.D."/>
            <person name="Solomon J."/>
        </authorList>
    </citation>
    <scope>NUCLEOTIDE SEQUENCE [LARGE SCALE GENOMIC DNA]</scope>
    <source>
        <strain evidence="10">SS15</strain>
    </source>
</reference>
<evidence type="ECO:0000256" key="1">
    <source>
        <dbReference type="ARBA" id="ARBA00004370"/>
    </source>
</evidence>
<dbReference type="FunFam" id="3.40.50.2000:FF:000081">
    <property type="entry name" value="UDP-glucuronosyltransferase 2A2"/>
    <property type="match status" value="3"/>
</dbReference>
<feature type="non-terminal residue" evidence="9">
    <location>
        <position position="1"/>
    </location>
</feature>
<comment type="caution">
    <text evidence="9">The sequence shown here is derived from an EMBL/GenBank/DDBJ whole genome shotgun (WGS) entry which is preliminary data.</text>
</comment>
<dbReference type="CDD" id="cd03784">
    <property type="entry name" value="GT1_Gtf-like"/>
    <property type="match status" value="1"/>
</dbReference>
<dbReference type="SUPFAM" id="SSF53756">
    <property type="entry name" value="UDP-Glycosyltransferase/glycogen phosphorylase"/>
    <property type="match status" value="3"/>
</dbReference>
<evidence type="ECO:0000256" key="5">
    <source>
        <dbReference type="ARBA" id="ARBA00022679"/>
    </source>
</evidence>
<feature type="non-terminal residue" evidence="9">
    <location>
        <position position="1099"/>
    </location>
</feature>
<comment type="similarity">
    <text evidence="2">Belongs to the UDP-glycosyltransferase family.</text>
</comment>
<reference evidence="10" key="3">
    <citation type="submission" date="2022-01" db="EMBL/GenBank/DDBJ databases">
        <authorList>
            <person name="Rubenstein D.R."/>
        </authorList>
    </citation>
    <scope>NUCLEOTIDE SEQUENCE</scope>
    <source>
        <strain evidence="10">SS15</strain>
        <tissue evidence="10">Liver</tissue>
    </source>
</reference>
<dbReference type="InterPro" id="IPR050271">
    <property type="entry name" value="UDP-glycosyltransferase"/>
</dbReference>
<evidence type="ECO:0000256" key="8">
    <source>
        <dbReference type="ARBA" id="ARBA00023136"/>
    </source>
</evidence>
<keyword evidence="7" id="KW-1133">Transmembrane helix</keyword>
<dbReference type="EC" id="2.4.1.17" evidence="3"/>
<evidence type="ECO:0000256" key="2">
    <source>
        <dbReference type="ARBA" id="ARBA00009995"/>
    </source>
</evidence>
<accession>A0A835NSM7</accession>
<dbReference type="PROSITE" id="PS00375">
    <property type="entry name" value="UDPGT"/>
    <property type="match status" value="1"/>
</dbReference>
<dbReference type="InterPro" id="IPR035595">
    <property type="entry name" value="UDP_glycos_trans_CS"/>
</dbReference>
<evidence type="ECO:0000313" key="10">
    <source>
        <dbReference type="EMBL" id="KAI1238462.1"/>
    </source>
</evidence>
<reference evidence="9" key="1">
    <citation type="submission" date="2020-10" db="EMBL/GenBank/DDBJ databases">
        <title>Feather gene expression reveals the developmental basis of iridescence in African starlings.</title>
        <authorList>
            <person name="Rubenstein D.R."/>
        </authorList>
    </citation>
    <scope>NUCLEOTIDE SEQUENCE</scope>
    <source>
        <strain evidence="9">SS15</strain>
        <tissue evidence="9">Liver</tissue>
    </source>
</reference>
<sequence>CWAGKHYCPQCPVSAHKNCCRHPPVDTLLVSLSWCHPPGVTVPASLFRRRAAGLSSDKTQVIKAVSVQQQSLISAKNTRPVFCGKVLVWPTEGSHWLNMNVIIQELTRRGHSFTILVSNATLFIEPRPKATENFETYNVPFKKDVPESLINAIVDLWLNNRPTILTFWQFYKELGRLSVGWQEMNKIMCDAVLTNEELIARLQGSGFDLLLSDPVTPCGELLALKLGIPFVYSLRFSPAFTLERHCGKIPTPPSYTPAALSELTDHMSFGERVKNFVSYHLQDYVFQSYWGHWDSYYSKVLVWPADNSHWLNMEHILQELVVRGHEVTVLLPSCFLILNSTQPSPFQFEVIEVPITKKEMADLMDEILYFFFYEERELPIWKGAYKIAQKILQMKNITKIICDGVVKNEALTERLRASTFDVLLADPLSPSGELVAEKLGIPFVYTFRFSMGNTVERLCGTLPAPPSYVPTTLTSLTDRMTFWQRLKNILSYTLQDFIFHYVLWASWDQYYSEVLVRSDQSCMWNAEMLGPKFPWLLWAYACCCSTSFCGRVVVWPTDASHWINVKVLLQELILRGHEVTVLVPSSNLLINYQDTSSPFTFEVLQVPFSQETLDASMEDFLNFWMNEASNLFPWEIMWTMKEQLEVFTNMSKQTCDTLVMNSHLIAKLQKAKFDVLIADPLSVGGELVAEILEIPFVYSFRFSDGNVVERLCGGLPSPPSYVPASTMGLTHQMSFMERLQNFLFYICTDLFFVKFCVLCVSITSTGRPTTLCETMGKAEIWLIRTYWDFEFPRPFLPNFEFVGGLHCQPAKPLPKEMEAFVQSSGEHGVIVFTLGSMVYNLSDEKSNVIAKALSQLPQKVLWRYKGKKPETLGSNTRIYDWIPQNDLLGHPLTKAFITHGGTNGLYEAIYHGIPMVGIPMFADQHDNIAHMVAKGAAVQVDFNTMKMQDLVDALNTVIYNSTYKENALKLSRIQHDQPVKPLDRAVFWIEFVMRHKGAKHLRPAAHHLTWYQYHSLDVLAFLFTCTTTIVFILFKPVTLPLSVPLPRPASPTTDNSLCAAKEVVYSHVQDDVLSMEGELEVEVRGADSKDGVVVAPYLD</sequence>
<comment type="subcellular location">
    <subcellularLocation>
        <location evidence="1">Membrane</location>
    </subcellularLocation>
</comment>
<dbReference type="GO" id="GO:0016020">
    <property type="term" value="C:membrane"/>
    <property type="evidence" value="ECO:0007669"/>
    <property type="project" value="UniProtKB-SubCell"/>
</dbReference>
<dbReference type="AlphaFoldDB" id="A0A835NSM7"/>
<evidence type="ECO:0000256" key="3">
    <source>
        <dbReference type="ARBA" id="ARBA00012544"/>
    </source>
</evidence>
<evidence type="ECO:0000256" key="6">
    <source>
        <dbReference type="ARBA" id="ARBA00022692"/>
    </source>
</evidence>
<dbReference type="Pfam" id="PF00201">
    <property type="entry name" value="UDPGT"/>
    <property type="match status" value="2"/>
</dbReference>
<dbReference type="OrthoDB" id="5835829at2759"/>
<dbReference type="EMBL" id="JADDUC010000061">
    <property type="protein sequence ID" value="KAG0120563.1"/>
    <property type="molecule type" value="Genomic_DNA"/>
</dbReference>
<keyword evidence="11" id="KW-1185">Reference proteome</keyword>
<keyword evidence="4" id="KW-0328">Glycosyltransferase</keyword>
<evidence type="ECO:0000256" key="7">
    <source>
        <dbReference type="ARBA" id="ARBA00022989"/>
    </source>
</evidence>
<dbReference type="FunFam" id="3.40.50.2000:FF:000001">
    <property type="entry name" value="UDP-glucuronosyltransferase"/>
    <property type="match status" value="1"/>
</dbReference>
<keyword evidence="6" id="KW-0812">Transmembrane</keyword>
<dbReference type="GO" id="GO:0015020">
    <property type="term" value="F:glucuronosyltransferase activity"/>
    <property type="evidence" value="ECO:0007669"/>
    <property type="project" value="UniProtKB-EC"/>
</dbReference>
<name>A0A835NSM7_9PASS</name>
<dbReference type="PANTHER" id="PTHR48043">
    <property type="entry name" value="EG:EG0003.4 PROTEIN-RELATED"/>
    <property type="match status" value="1"/>
</dbReference>
<evidence type="ECO:0000313" key="9">
    <source>
        <dbReference type="EMBL" id="KAG0120563.1"/>
    </source>
</evidence>
<gene>
    <name evidence="10" type="ORF">IHE44_0013194</name>
    <name evidence="9" type="ORF">IHE44_012356</name>
</gene>
<dbReference type="PANTHER" id="PTHR48043:SF140">
    <property type="entry name" value="UDP-GLUCURONOSYLTRANSFERASE 2A1"/>
    <property type="match status" value="1"/>
</dbReference>
<organism evidence="9">
    <name type="scientific">Lamprotornis superbus</name>
    <dbReference type="NCBI Taxonomy" id="245042"/>
    <lineage>
        <taxon>Eukaryota</taxon>
        <taxon>Metazoa</taxon>
        <taxon>Chordata</taxon>
        <taxon>Craniata</taxon>
        <taxon>Vertebrata</taxon>
        <taxon>Euteleostomi</taxon>
        <taxon>Archelosauria</taxon>
        <taxon>Archosauria</taxon>
        <taxon>Dinosauria</taxon>
        <taxon>Saurischia</taxon>
        <taxon>Theropoda</taxon>
        <taxon>Coelurosauria</taxon>
        <taxon>Aves</taxon>
        <taxon>Neognathae</taxon>
        <taxon>Neoaves</taxon>
        <taxon>Telluraves</taxon>
        <taxon>Australaves</taxon>
        <taxon>Passeriformes</taxon>
        <taxon>Sturnidae</taxon>
        <taxon>Lamprotornis</taxon>
    </lineage>
</organism>
<evidence type="ECO:0000313" key="11">
    <source>
        <dbReference type="Proteomes" id="UP000618051"/>
    </source>
</evidence>
<dbReference type="Proteomes" id="UP000618051">
    <property type="component" value="Unassembled WGS sequence"/>
</dbReference>
<dbReference type="EMBL" id="JADDUC020000006">
    <property type="protein sequence ID" value="KAI1238462.1"/>
    <property type="molecule type" value="Genomic_DNA"/>
</dbReference>
<proteinExistence type="inferred from homology"/>
<dbReference type="Gene3D" id="3.40.50.2000">
    <property type="entry name" value="Glycogen Phosphorylase B"/>
    <property type="match status" value="4"/>
</dbReference>
<keyword evidence="8" id="KW-0472">Membrane</keyword>
<keyword evidence="5 9" id="KW-0808">Transferase</keyword>
<dbReference type="InterPro" id="IPR002213">
    <property type="entry name" value="UDP_glucos_trans"/>
</dbReference>
<protein>
    <recommendedName>
        <fullName evidence="3">glucuronosyltransferase</fullName>
        <ecNumber evidence="3">2.4.1.17</ecNumber>
    </recommendedName>
</protein>
<evidence type="ECO:0000256" key="4">
    <source>
        <dbReference type="ARBA" id="ARBA00022676"/>
    </source>
</evidence>